<comment type="caution">
    <text evidence="1">The sequence shown here is derived from an EMBL/GenBank/DDBJ whole genome shotgun (WGS) entry which is preliminary data.</text>
</comment>
<dbReference type="RefSeq" id="WP_183651736.1">
    <property type="nucleotide sequence ID" value="NZ_BAAAXX010000108.1"/>
</dbReference>
<accession>A0A7W5V6S4</accession>
<organism evidence="1 2">
    <name type="scientific">Nonomuraea dietziae</name>
    <dbReference type="NCBI Taxonomy" id="65515"/>
    <lineage>
        <taxon>Bacteria</taxon>
        <taxon>Bacillati</taxon>
        <taxon>Actinomycetota</taxon>
        <taxon>Actinomycetes</taxon>
        <taxon>Streptosporangiales</taxon>
        <taxon>Streptosporangiaceae</taxon>
        <taxon>Nonomuraea</taxon>
    </lineage>
</organism>
<dbReference type="AlphaFoldDB" id="A0A7W5V6S4"/>
<reference evidence="1 2" key="1">
    <citation type="submission" date="2020-08" db="EMBL/GenBank/DDBJ databases">
        <title>Sequencing the genomes of 1000 actinobacteria strains.</title>
        <authorList>
            <person name="Klenk H.-P."/>
        </authorList>
    </citation>
    <scope>NUCLEOTIDE SEQUENCE [LARGE SCALE GENOMIC DNA]</scope>
    <source>
        <strain evidence="1 2">DSM 44320</strain>
    </source>
</reference>
<gene>
    <name evidence="1" type="ORF">FHR33_004886</name>
</gene>
<dbReference type="GeneID" id="95391230"/>
<name>A0A7W5V6S4_9ACTN</name>
<dbReference type="Proteomes" id="UP000579945">
    <property type="component" value="Unassembled WGS sequence"/>
</dbReference>
<protein>
    <submittedName>
        <fullName evidence="1">Uncharacterized protein</fullName>
    </submittedName>
</protein>
<evidence type="ECO:0000313" key="1">
    <source>
        <dbReference type="EMBL" id="MBB3729026.1"/>
    </source>
</evidence>
<evidence type="ECO:0000313" key="2">
    <source>
        <dbReference type="Proteomes" id="UP000579945"/>
    </source>
</evidence>
<proteinExistence type="predicted"/>
<dbReference type="EMBL" id="JACIBV010000001">
    <property type="protein sequence ID" value="MBB3729026.1"/>
    <property type="molecule type" value="Genomic_DNA"/>
</dbReference>
<sequence>MTNLIDKALAYVLRERQASAANCRYEYRCPLAGGWYRRRCCSSPGGVENCYSWVRIGSVCATP</sequence>
<keyword evidence="2" id="KW-1185">Reference proteome</keyword>